<dbReference type="Pfam" id="PF07686">
    <property type="entry name" value="V-set"/>
    <property type="match status" value="1"/>
</dbReference>
<dbReference type="CDD" id="cd05716">
    <property type="entry name" value="IgV_pIgR_like"/>
    <property type="match status" value="1"/>
</dbReference>
<dbReference type="GO" id="GO:0005886">
    <property type="term" value="C:plasma membrane"/>
    <property type="evidence" value="ECO:0007669"/>
    <property type="project" value="TreeGrafter"/>
</dbReference>
<keyword evidence="3 4" id="KW-0472">Membrane</keyword>
<dbReference type="GeneID" id="113082908"/>
<dbReference type="AlphaFoldDB" id="A0A6P6NNQ1"/>
<feature type="transmembrane region" description="Helical" evidence="4">
    <location>
        <begin position="165"/>
        <end position="188"/>
    </location>
</feature>
<evidence type="ECO:0000256" key="1">
    <source>
        <dbReference type="ARBA" id="ARBA00004370"/>
    </source>
</evidence>
<dbReference type="InterPro" id="IPR013783">
    <property type="entry name" value="Ig-like_fold"/>
</dbReference>
<keyword evidence="7" id="KW-1185">Reference proteome</keyword>
<protein>
    <submittedName>
        <fullName evidence="8">CMRF35-like molecule 2</fullName>
    </submittedName>
</protein>
<dbReference type="PROSITE" id="PS50835">
    <property type="entry name" value="IG_LIKE"/>
    <property type="match status" value="1"/>
</dbReference>
<gene>
    <name evidence="8" type="primary">LOC113082908</name>
</gene>
<dbReference type="SUPFAM" id="SSF48726">
    <property type="entry name" value="Immunoglobulin"/>
    <property type="match status" value="1"/>
</dbReference>
<feature type="chain" id="PRO_5028204421" evidence="5">
    <location>
        <begin position="17"/>
        <end position="244"/>
    </location>
</feature>
<keyword evidence="5" id="KW-0732">Signal</keyword>
<reference evidence="8" key="1">
    <citation type="submission" date="2025-08" db="UniProtKB">
        <authorList>
            <consortium name="RefSeq"/>
        </authorList>
    </citation>
    <scope>IDENTIFICATION</scope>
    <source>
        <strain evidence="8">Wakin</strain>
        <tissue evidence="8">Muscle</tissue>
    </source>
</reference>
<accession>A0A6P6NNQ1</accession>
<evidence type="ECO:0000259" key="6">
    <source>
        <dbReference type="PROSITE" id="PS50835"/>
    </source>
</evidence>
<dbReference type="InterPro" id="IPR003599">
    <property type="entry name" value="Ig_sub"/>
</dbReference>
<evidence type="ECO:0000256" key="4">
    <source>
        <dbReference type="SAM" id="Phobius"/>
    </source>
</evidence>
<keyword evidence="2 4" id="KW-0812">Transmembrane</keyword>
<evidence type="ECO:0000256" key="5">
    <source>
        <dbReference type="SAM" id="SignalP"/>
    </source>
</evidence>
<dbReference type="OrthoDB" id="8942911at2759"/>
<dbReference type="InterPro" id="IPR013106">
    <property type="entry name" value="Ig_V-set"/>
</dbReference>
<dbReference type="InterPro" id="IPR050671">
    <property type="entry name" value="CD300_family_receptors"/>
</dbReference>
<evidence type="ECO:0000313" key="8">
    <source>
        <dbReference type="RefSeq" id="XP_026110109.1"/>
    </source>
</evidence>
<dbReference type="Proteomes" id="UP000515129">
    <property type="component" value="Unplaced"/>
</dbReference>
<evidence type="ECO:0000256" key="2">
    <source>
        <dbReference type="ARBA" id="ARBA00022692"/>
    </source>
</evidence>
<keyword evidence="4" id="KW-1133">Transmembrane helix</keyword>
<evidence type="ECO:0000313" key="7">
    <source>
        <dbReference type="Proteomes" id="UP000515129"/>
    </source>
</evidence>
<dbReference type="GO" id="GO:0004888">
    <property type="term" value="F:transmembrane signaling receptor activity"/>
    <property type="evidence" value="ECO:0007669"/>
    <property type="project" value="TreeGrafter"/>
</dbReference>
<proteinExistence type="predicted"/>
<comment type="subcellular location">
    <subcellularLocation>
        <location evidence="1">Membrane</location>
    </subcellularLocation>
</comment>
<sequence length="244" mass="26871">MKIIWTFTLLMIPVGAMTSLNVTGHSGGEINITCTYQGKHGNEKYFCKVPWLITCSDLIKTEVKNKWVDSGRFSLYDDTRAEVFTVIFRNLSEEDSGTYYCAVDKSWARDSYTEVNLYVITAPKTPPSVSSPSSSVPTPPISLISQPSTSDFTWDSPSVSNGLSLIIVGSVVVPLLIAGLVSCILTVFMKRQARAKGSESASKMPEPGIENNDAVPQTQYIYEEIKDTRPHTGCKTAQFTHKPL</sequence>
<dbReference type="SMART" id="SM00409">
    <property type="entry name" value="IG"/>
    <property type="match status" value="1"/>
</dbReference>
<organism evidence="7 8">
    <name type="scientific">Carassius auratus</name>
    <name type="common">Goldfish</name>
    <dbReference type="NCBI Taxonomy" id="7957"/>
    <lineage>
        <taxon>Eukaryota</taxon>
        <taxon>Metazoa</taxon>
        <taxon>Chordata</taxon>
        <taxon>Craniata</taxon>
        <taxon>Vertebrata</taxon>
        <taxon>Euteleostomi</taxon>
        <taxon>Actinopterygii</taxon>
        <taxon>Neopterygii</taxon>
        <taxon>Teleostei</taxon>
        <taxon>Ostariophysi</taxon>
        <taxon>Cypriniformes</taxon>
        <taxon>Cyprinidae</taxon>
        <taxon>Cyprininae</taxon>
        <taxon>Carassius</taxon>
    </lineage>
</organism>
<feature type="domain" description="Ig-like" evidence="6">
    <location>
        <begin position="13"/>
        <end position="116"/>
    </location>
</feature>
<dbReference type="Gene3D" id="2.60.40.10">
    <property type="entry name" value="Immunoglobulins"/>
    <property type="match status" value="1"/>
</dbReference>
<dbReference type="PANTHER" id="PTHR11860">
    <property type="entry name" value="POLYMERIC-IMMUNOGLOBULIN RECEPTOR"/>
    <property type="match status" value="1"/>
</dbReference>
<dbReference type="PANTHER" id="PTHR11860:SF118">
    <property type="entry name" value="CMRF35-LIKE MOLECULE 3-RELATED"/>
    <property type="match status" value="1"/>
</dbReference>
<dbReference type="RefSeq" id="XP_026110109.1">
    <property type="nucleotide sequence ID" value="XM_026254324.1"/>
</dbReference>
<evidence type="ECO:0000256" key="3">
    <source>
        <dbReference type="ARBA" id="ARBA00023136"/>
    </source>
</evidence>
<dbReference type="KEGG" id="caua:113082908"/>
<name>A0A6P6NNQ1_CARAU</name>
<dbReference type="InterPro" id="IPR007110">
    <property type="entry name" value="Ig-like_dom"/>
</dbReference>
<feature type="signal peptide" evidence="5">
    <location>
        <begin position="1"/>
        <end position="16"/>
    </location>
</feature>
<dbReference type="InterPro" id="IPR036179">
    <property type="entry name" value="Ig-like_dom_sf"/>
</dbReference>